<organism evidence="2 3">
    <name type="scientific">Chromobacterium subtsugae</name>
    <dbReference type="NCBI Taxonomy" id="251747"/>
    <lineage>
        <taxon>Bacteria</taxon>
        <taxon>Pseudomonadati</taxon>
        <taxon>Pseudomonadota</taxon>
        <taxon>Betaproteobacteria</taxon>
        <taxon>Neisseriales</taxon>
        <taxon>Chromobacteriaceae</taxon>
        <taxon>Chromobacterium</taxon>
    </lineage>
</organism>
<protein>
    <submittedName>
        <fullName evidence="2">Uncharacterized protein</fullName>
    </submittedName>
</protein>
<dbReference type="Proteomes" id="UP000711178">
    <property type="component" value="Unassembled WGS sequence"/>
</dbReference>
<evidence type="ECO:0000313" key="3">
    <source>
        <dbReference type="Proteomes" id="UP000711178"/>
    </source>
</evidence>
<evidence type="ECO:0000256" key="1">
    <source>
        <dbReference type="SAM" id="Phobius"/>
    </source>
</evidence>
<feature type="transmembrane region" description="Helical" evidence="1">
    <location>
        <begin position="20"/>
        <end position="42"/>
    </location>
</feature>
<keyword evidence="1" id="KW-0472">Membrane</keyword>
<keyword evidence="1" id="KW-0812">Transmembrane</keyword>
<dbReference type="EMBL" id="JAHDTB010000003">
    <property type="protein sequence ID" value="MBW8286921.1"/>
    <property type="molecule type" value="Genomic_DNA"/>
</dbReference>
<proteinExistence type="predicted"/>
<keyword evidence="3" id="KW-1185">Reference proteome</keyword>
<accession>A0ABS7FAV2</accession>
<keyword evidence="1" id="KW-1133">Transmembrane helix</keyword>
<reference evidence="2 3" key="1">
    <citation type="submission" date="2021-05" db="EMBL/GenBank/DDBJ databases">
        <title>Draft Whole Genome Sequencing Of Biosensor Chromobacterium violaceum Strain CV026 Reveals A Regulatory RNA In Chromobacterium violaceum Phenotype Regulatory Network.</title>
        <authorList>
            <person name="Hong K.W."/>
            <person name="Chan K.G."/>
            <person name="Chang C.-Y."/>
        </authorList>
    </citation>
    <scope>NUCLEOTIDE SEQUENCE [LARGE SCALE GENOMIC DNA]</scope>
    <source>
        <strain evidence="2 3">ATCC 31532</strain>
    </source>
</reference>
<dbReference type="RefSeq" id="WP_155294742.1">
    <property type="nucleotide sequence ID" value="NZ_CP142381.1"/>
</dbReference>
<dbReference type="GeneID" id="89684887"/>
<comment type="caution">
    <text evidence="2">The sequence shown here is derived from an EMBL/GenBank/DDBJ whole genome shotgun (WGS) entry which is preliminary data.</text>
</comment>
<sequence length="57" mass="6153">MPALFTTALPQGPQLGWRSLPVRALLAGALALLSALMVLILLRRGGEQASQAWRSRQ</sequence>
<evidence type="ECO:0000313" key="2">
    <source>
        <dbReference type="EMBL" id="MBW8286921.1"/>
    </source>
</evidence>
<gene>
    <name evidence="2" type="ORF">KIF53_04690</name>
</gene>
<name>A0ABS7FAV2_9NEIS</name>